<evidence type="ECO:0000313" key="6">
    <source>
        <dbReference type="EMBL" id="TFY71374.1"/>
    </source>
</evidence>
<feature type="domain" description="AMP-dependent synthetase/ligase" evidence="4">
    <location>
        <begin position="223"/>
        <end position="493"/>
    </location>
</feature>
<organism evidence="6 7">
    <name type="scientific">Dentipellis fragilis</name>
    <dbReference type="NCBI Taxonomy" id="205917"/>
    <lineage>
        <taxon>Eukaryota</taxon>
        <taxon>Fungi</taxon>
        <taxon>Dikarya</taxon>
        <taxon>Basidiomycota</taxon>
        <taxon>Agaricomycotina</taxon>
        <taxon>Agaricomycetes</taxon>
        <taxon>Russulales</taxon>
        <taxon>Hericiaceae</taxon>
        <taxon>Dentipellis</taxon>
    </lineage>
</organism>
<evidence type="ECO:0000313" key="7">
    <source>
        <dbReference type="Proteomes" id="UP000298327"/>
    </source>
</evidence>
<evidence type="ECO:0000256" key="2">
    <source>
        <dbReference type="ARBA" id="ARBA00022553"/>
    </source>
</evidence>
<keyword evidence="2" id="KW-0597">Phosphoprotein</keyword>
<dbReference type="InterPro" id="IPR013120">
    <property type="entry name" value="FAR_NAD-bd"/>
</dbReference>
<dbReference type="AlphaFoldDB" id="A0A4Y9ZA72"/>
<dbReference type="SUPFAM" id="SSF51735">
    <property type="entry name" value="NAD(P)-binding Rossmann-fold domains"/>
    <property type="match status" value="1"/>
</dbReference>
<dbReference type="Pfam" id="PF00501">
    <property type="entry name" value="AMP-binding"/>
    <property type="match status" value="1"/>
</dbReference>
<dbReference type="SUPFAM" id="SSF56801">
    <property type="entry name" value="Acetyl-CoA synthetase-like"/>
    <property type="match status" value="1"/>
</dbReference>
<dbReference type="InterPro" id="IPR000873">
    <property type="entry name" value="AMP-dep_synth/lig_dom"/>
</dbReference>
<evidence type="ECO:0008006" key="8">
    <source>
        <dbReference type="Google" id="ProtNLM"/>
    </source>
</evidence>
<dbReference type="PROSITE" id="PS00455">
    <property type="entry name" value="AMP_BINDING"/>
    <property type="match status" value="1"/>
</dbReference>
<keyword evidence="3" id="KW-0812">Transmembrane</keyword>
<evidence type="ECO:0000256" key="1">
    <source>
        <dbReference type="ARBA" id="ARBA00022450"/>
    </source>
</evidence>
<dbReference type="InterPro" id="IPR020845">
    <property type="entry name" value="AMP-binding_CS"/>
</dbReference>
<name>A0A4Y9ZA72_9AGAM</name>
<dbReference type="PANTHER" id="PTHR43439">
    <property type="entry name" value="PHENYLACETATE-COENZYME A LIGASE"/>
    <property type="match status" value="1"/>
</dbReference>
<dbReference type="Pfam" id="PF23562">
    <property type="entry name" value="AMP-binding_C_3"/>
    <property type="match status" value="1"/>
</dbReference>
<reference evidence="6 7" key="1">
    <citation type="submission" date="2019-02" db="EMBL/GenBank/DDBJ databases">
        <title>Genome sequencing of the rare red list fungi Dentipellis fragilis.</title>
        <authorList>
            <person name="Buettner E."/>
            <person name="Kellner H."/>
        </authorList>
    </citation>
    <scope>NUCLEOTIDE SEQUENCE [LARGE SCALE GENOMIC DNA]</scope>
    <source>
        <strain evidence="6 7">DSM 105465</strain>
    </source>
</reference>
<keyword evidence="1" id="KW-0596">Phosphopantetheine</keyword>
<dbReference type="STRING" id="205917.A0A4Y9ZA72"/>
<comment type="caution">
    <text evidence="6">The sequence shown here is derived from an EMBL/GenBank/DDBJ whole genome shotgun (WGS) entry which is preliminary data.</text>
</comment>
<keyword evidence="7" id="KW-1185">Reference proteome</keyword>
<dbReference type="Gene3D" id="3.40.50.720">
    <property type="entry name" value="NAD(P)-binding Rossmann-like Domain"/>
    <property type="match status" value="1"/>
</dbReference>
<dbReference type="Gene3D" id="3.40.50.12780">
    <property type="entry name" value="N-terminal domain of ligase-like"/>
    <property type="match status" value="1"/>
</dbReference>
<feature type="transmembrane region" description="Helical" evidence="3">
    <location>
        <begin position="12"/>
        <end position="32"/>
    </location>
</feature>
<dbReference type="InterPro" id="IPR036291">
    <property type="entry name" value="NAD(P)-bd_dom_sf"/>
</dbReference>
<proteinExistence type="predicted"/>
<keyword evidence="3" id="KW-0472">Membrane</keyword>
<dbReference type="Proteomes" id="UP000298327">
    <property type="component" value="Unassembled WGS sequence"/>
</dbReference>
<evidence type="ECO:0000259" key="4">
    <source>
        <dbReference type="Pfam" id="PF00501"/>
    </source>
</evidence>
<dbReference type="InterPro" id="IPR042099">
    <property type="entry name" value="ANL_N_sf"/>
</dbReference>
<dbReference type="OrthoDB" id="429813at2759"/>
<accession>A0A4Y9ZA72</accession>
<dbReference type="EMBL" id="SEOQ01000054">
    <property type="protein sequence ID" value="TFY71374.1"/>
    <property type="molecule type" value="Genomic_DNA"/>
</dbReference>
<gene>
    <name evidence="6" type="ORF">EVG20_g1635</name>
</gene>
<dbReference type="PANTHER" id="PTHR43439:SF2">
    <property type="entry name" value="ENZYME, PUTATIVE (JCVI)-RELATED"/>
    <property type="match status" value="1"/>
</dbReference>
<dbReference type="Pfam" id="PF07993">
    <property type="entry name" value="NAD_binding_4"/>
    <property type="match status" value="1"/>
</dbReference>
<evidence type="ECO:0000256" key="3">
    <source>
        <dbReference type="SAM" id="Phobius"/>
    </source>
</evidence>
<dbReference type="InterPro" id="IPR051414">
    <property type="entry name" value="Adenylate-forming_Reductase"/>
</dbReference>
<sequence>MKLANRRAGADAMYIGFAVVSMSSFGVLIPWANCDLNRFSSRLPALMHMIRVIRRGMYGTVQVVSTLLHRRLPTLDSLALIKLANRSRNKNAYVMAPSPFAPAALGNAKHIHSMPSSPLRLVSLSSFVMTVLPRTQVLKSKTFKAPPLDDESLALPDLYDWHYENSPQHPLFTYEDAPGKLRTITWAEAVHAIHRSSYDIAGRVPPEVARAAIEGRPIVVATLALTDTITYFTTEVGILRAGFTVFPISPRNSPEAIAHLLKKTGVRHLLIGQEPILQKLSTATLKLLENDEEGRALGLTTSRMPVFSEVYPDGSASSEMKRYPEIKFDLKSHALILHSSGSTSFPKPIRWDQTGLKTFTVIPWYGELDMCDLVMSCHAMPIYHGMGLLQLALVASCGLTMAVFKPAFPAALPNPQNVFEGIVAAKCKIGAVAPTFLEVWSRMPEAVAYLKTMEAMMWGGGPLTKEVGDYLSEQGVVIHPQYGTSECGVMNTFIPRQGRGADWEYFTVSNHCRAAFVPEDDGTFEFVLIDHQHHHPTVLNTKVDGQNAYATSDLLIPHPTKQGLWKIYGRKDDQIMLSTGEKTNPGPLEGILCQDPHVLTAVMFGRGKFQNGVLIDPKPQFAFDPTDEKLEAFRNAIWPTVERMNDFAPQHSRLFKEMIVVAKPSKPFQYTAKMTARRQAIIKDYDEEIAAVYAAVDQSSQTDIPTPAEWTPSPTLAFVQQTVNKVMKQNVADDADVFLYGCDSLQSTWIRNSILRALRETAPEVAKRLPTNFVYDYPTKNQMVGYICKAVLNPTMNEKANIATRGKELQAVVNRLTKEFPERPQDLVPVPAGETYLLSGSTGGLGSNILAQLLMSDKVVRVYVFNRPSSMGTSEERHKAAFEKRGLDASLLSSRKLKYVEGDFSELNFGIEPEAYNELRTSVTHIIHNAWRVNLNLGLTSFESNVVGVRNLVDFALTSPHADPPRLLFVSSIAVFINFDNQGYVKEEVLDNSEIAVGPGYSESKWISERILDAAAERTTLRPVIARLGQVCGDVNGYWNESEWFPSMVKSALTVKCLPNLEGLVSWITAPSVASTTIEMTKSPYRTLHIAHPRAVPFTSLITPIAKELGVPLVPYEEWVKALEDSMNDTSVSLVDHMLRNPALRLVDFYRAVRVGPNWEPVGVARLGTENAVKVSETLREGAAPLGEENAHKWLAAWRKTRFLL</sequence>
<feature type="domain" description="Thioester reductase (TE)" evidence="5">
    <location>
        <begin position="838"/>
        <end position="1062"/>
    </location>
</feature>
<evidence type="ECO:0000259" key="5">
    <source>
        <dbReference type="Pfam" id="PF07993"/>
    </source>
</evidence>
<protein>
    <recommendedName>
        <fullName evidence="8">Polyketide synthase phosphopantetheine-binding domain-containing protein</fullName>
    </recommendedName>
</protein>
<keyword evidence="3" id="KW-1133">Transmembrane helix</keyword>